<evidence type="ECO:0000313" key="2">
    <source>
        <dbReference type="Proteomes" id="UP001374584"/>
    </source>
</evidence>
<evidence type="ECO:0000313" key="1">
    <source>
        <dbReference type="EMBL" id="KAK7376811.1"/>
    </source>
</evidence>
<keyword evidence="2" id="KW-1185">Reference proteome</keyword>
<organism evidence="1 2">
    <name type="scientific">Phaseolus coccineus</name>
    <name type="common">Scarlet runner bean</name>
    <name type="synonym">Phaseolus multiflorus</name>
    <dbReference type="NCBI Taxonomy" id="3886"/>
    <lineage>
        <taxon>Eukaryota</taxon>
        <taxon>Viridiplantae</taxon>
        <taxon>Streptophyta</taxon>
        <taxon>Embryophyta</taxon>
        <taxon>Tracheophyta</taxon>
        <taxon>Spermatophyta</taxon>
        <taxon>Magnoliopsida</taxon>
        <taxon>eudicotyledons</taxon>
        <taxon>Gunneridae</taxon>
        <taxon>Pentapetalae</taxon>
        <taxon>rosids</taxon>
        <taxon>fabids</taxon>
        <taxon>Fabales</taxon>
        <taxon>Fabaceae</taxon>
        <taxon>Papilionoideae</taxon>
        <taxon>50 kb inversion clade</taxon>
        <taxon>NPAAA clade</taxon>
        <taxon>indigoferoid/millettioid clade</taxon>
        <taxon>Phaseoleae</taxon>
        <taxon>Phaseolus</taxon>
    </lineage>
</organism>
<accession>A0AAN9NPW7</accession>
<comment type="caution">
    <text evidence="1">The sequence shown here is derived from an EMBL/GenBank/DDBJ whole genome shotgun (WGS) entry which is preliminary data.</text>
</comment>
<proteinExistence type="predicted"/>
<dbReference type="EMBL" id="JAYMYR010000002">
    <property type="protein sequence ID" value="KAK7376811.1"/>
    <property type="molecule type" value="Genomic_DNA"/>
</dbReference>
<gene>
    <name evidence="1" type="ORF">VNO80_02228</name>
</gene>
<sequence>MSMQKHFSMYFCKCFHVGILVPVWPLQADYMLPSQGFDGSTSSNWNERPNAVAYGRLVVRVHLGPPTHATLKFNRLF</sequence>
<reference evidence="1 2" key="1">
    <citation type="submission" date="2024-01" db="EMBL/GenBank/DDBJ databases">
        <title>The genomes of 5 underutilized Papilionoideae crops provide insights into root nodulation and disease resistanc.</title>
        <authorList>
            <person name="Jiang F."/>
        </authorList>
    </citation>
    <scope>NUCLEOTIDE SEQUENCE [LARGE SCALE GENOMIC DNA]</scope>
    <source>
        <strain evidence="1">JINMINGXINNONG_FW02</strain>
        <tissue evidence="1">Leaves</tissue>
    </source>
</reference>
<protein>
    <submittedName>
        <fullName evidence="1">Uncharacterized protein</fullName>
    </submittedName>
</protein>
<dbReference type="Proteomes" id="UP001374584">
    <property type="component" value="Unassembled WGS sequence"/>
</dbReference>
<name>A0AAN9NPW7_PHACN</name>
<dbReference type="AlphaFoldDB" id="A0AAN9NPW7"/>